<gene>
    <name evidence="1" type="ORF">ETSY2_38095</name>
</gene>
<keyword evidence="2" id="KW-1185">Reference proteome</keyword>
<dbReference type="AlphaFoldDB" id="W4LU38"/>
<evidence type="ECO:0008006" key="3">
    <source>
        <dbReference type="Google" id="ProtNLM"/>
    </source>
</evidence>
<name>W4LU38_9BACT</name>
<reference evidence="1 2" key="1">
    <citation type="journal article" date="2014" name="Nature">
        <title>An environmental bacterial taxon with a large and distinct metabolic repertoire.</title>
        <authorList>
            <person name="Wilson M.C."/>
            <person name="Mori T."/>
            <person name="Ruckert C."/>
            <person name="Uria A.R."/>
            <person name="Helf M.J."/>
            <person name="Takada K."/>
            <person name="Gernert C."/>
            <person name="Steffens U.A."/>
            <person name="Heycke N."/>
            <person name="Schmitt S."/>
            <person name="Rinke C."/>
            <person name="Helfrich E.J."/>
            <person name="Brachmann A.O."/>
            <person name="Gurgui C."/>
            <person name="Wakimoto T."/>
            <person name="Kracht M."/>
            <person name="Crusemann M."/>
            <person name="Hentschel U."/>
            <person name="Abe I."/>
            <person name="Matsunaga S."/>
            <person name="Kalinowski J."/>
            <person name="Takeyama H."/>
            <person name="Piel J."/>
        </authorList>
    </citation>
    <scope>NUCLEOTIDE SEQUENCE [LARGE SCALE GENOMIC DNA]</scope>
    <source>
        <strain evidence="2">TSY2</strain>
    </source>
</reference>
<evidence type="ECO:0000313" key="2">
    <source>
        <dbReference type="Proteomes" id="UP000019140"/>
    </source>
</evidence>
<dbReference type="EMBL" id="AZHX01001676">
    <property type="protein sequence ID" value="ETX00937.1"/>
    <property type="molecule type" value="Genomic_DNA"/>
</dbReference>
<feature type="non-terminal residue" evidence="1">
    <location>
        <position position="1"/>
    </location>
</feature>
<evidence type="ECO:0000313" key="1">
    <source>
        <dbReference type="EMBL" id="ETX00937.1"/>
    </source>
</evidence>
<proteinExistence type="predicted"/>
<dbReference type="HOGENOM" id="CLU_751249_0_0_7"/>
<sequence length="368" mass="41536">SRGSKGPEALAAYQRAYQLGKAIRDVDRLFPTLVGLESMAVVKTTYVQSQHIRGKLLNYAQLSQNSLHLAYAYCALSLNYAMQGHYLIAHDYAQACQRLPLPPYRSRRHPLYSIDPVLYCQRWHAILLMDLGYPEQALALSQAVLDRTHELGDPYSVGLGLFTVLHVSRYCLPPEATYENAQALLTYAQQQGQKRREQFAALFLIWAQVRLGESTNCLARLDAMRVDLVASEMHQGYSLILCGAADVCYYAGHIEAGLAFLQEAEAWIEKTGERISEPTLHWHRGRLLHRQGDLAQSETCLVRALTLAHQLGTKGIELRVATSLSRLWQEQGEREQARRLLLPIYYGFTEGFDTAELQEAKALMEQLA</sequence>
<protein>
    <recommendedName>
        <fullName evidence="3">MalT-like TPR region domain-containing protein</fullName>
    </recommendedName>
</protein>
<accession>W4LU38</accession>
<dbReference type="Gene3D" id="1.25.40.10">
    <property type="entry name" value="Tetratricopeptide repeat domain"/>
    <property type="match status" value="1"/>
</dbReference>
<organism evidence="1 2">
    <name type="scientific">Candidatus Entotheonella gemina</name>
    <dbReference type="NCBI Taxonomy" id="1429439"/>
    <lineage>
        <taxon>Bacteria</taxon>
        <taxon>Pseudomonadati</taxon>
        <taxon>Nitrospinota/Tectimicrobiota group</taxon>
        <taxon>Candidatus Tectimicrobiota</taxon>
        <taxon>Candidatus Entotheonellia</taxon>
        <taxon>Candidatus Entotheonellales</taxon>
        <taxon>Candidatus Entotheonellaceae</taxon>
        <taxon>Candidatus Entotheonella</taxon>
    </lineage>
</organism>
<dbReference type="Proteomes" id="UP000019140">
    <property type="component" value="Unassembled WGS sequence"/>
</dbReference>
<comment type="caution">
    <text evidence="1">The sequence shown here is derived from an EMBL/GenBank/DDBJ whole genome shotgun (WGS) entry which is preliminary data.</text>
</comment>
<dbReference type="SUPFAM" id="SSF48452">
    <property type="entry name" value="TPR-like"/>
    <property type="match status" value="1"/>
</dbReference>
<dbReference type="InterPro" id="IPR011990">
    <property type="entry name" value="TPR-like_helical_dom_sf"/>
</dbReference>